<dbReference type="OrthoDB" id="9813956at2"/>
<reference evidence="1 2" key="1">
    <citation type="submission" date="2015-02" db="EMBL/GenBank/DDBJ databases">
        <title>Draft genome of a novel marine cyanobacterium (Chroococcales) isolated from South Atlantic Ocean.</title>
        <authorList>
            <person name="Rigonato J."/>
            <person name="Alvarenga D.O."/>
            <person name="Branco L.H."/>
            <person name="Varani A.M."/>
            <person name="Brandini F.P."/>
            <person name="Fiore M.F."/>
        </authorList>
    </citation>
    <scope>NUCLEOTIDE SEQUENCE [LARGE SCALE GENOMIC DNA]</scope>
    <source>
        <strain evidence="1 2">CENA595</strain>
    </source>
</reference>
<dbReference type="EMBL" id="JYON01000045">
    <property type="protein sequence ID" value="KJH69439.1"/>
    <property type="molecule type" value="Genomic_DNA"/>
</dbReference>
<proteinExistence type="predicted"/>
<comment type="caution">
    <text evidence="1">The sequence shown here is derived from an EMBL/GenBank/DDBJ whole genome shotgun (WGS) entry which is preliminary data.</text>
</comment>
<accession>A0A0D8ZLX5</accession>
<organism evidence="1 2">
    <name type="scientific">Aliterella atlantica CENA595</name>
    <dbReference type="NCBI Taxonomy" id="1618023"/>
    <lineage>
        <taxon>Bacteria</taxon>
        <taxon>Bacillati</taxon>
        <taxon>Cyanobacteriota</taxon>
        <taxon>Cyanophyceae</taxon>
        <taxon>Chroococcidiopsidales</taxon>
        <taxon>Aliterellaceae</taxon>
        <taxon>Aliterella</taxon>
    </lineage>
</organism>
<evidence type="ECO:0000313" key="2">
    <source>
        <dbReference type="Proteomes" id="UP000032452"/>
    </source>
</evidence>
<dbReference type="STRING" id="1618023.UH38_23980"/>
<dbReference type="Proteomes" id="UP000032452">
    <property type="component" value="Unassembled WGS sequence"/>
</dbReference>
<keyword evidence="2" id="KW-1185">Reference proteome</keyword>
<dbReference type="RefSeq" id="WP_045057238.1">
    <property type="nucleotide sequence ID" value="NZ_CAWMDP010000058.1"/>
</dbReference>
<gene>
    <name evidence="1" type="ORF">UH38_23980</name>
</gene>
<name>A0A0D8ZLX5_9CYAN</name>
<protein>
    <submittedName>
        <fullName evidence="1">Uncharacterized protein</fullName>
    </submittedName>
</protein>
<sequence>MGNSQVGGQLGTPSFVLIKSNFPNSGIAYQTSQFLVQNKAIAQLLSKLYRKIRSEPGRAGY</sequence>
<evidence type="ECO:0000313" key="1">
    <source>
        <dbReference type="EMBL" id="KJH69439.1"/>
    </source>
</evidence>
<dbReference type="AlphaFoldDB" id="A0A0D8ZLX5"/>